<comment type="similarity">
    <text evidence="2 6">Belongs to the acyl-CoA dehydrogenase family.</text>
</comment>
<evidence type="ECO:0000256" key="5">
    <source>
        <dbReference type="ARBA" id="ARBA00023002"/>
    </source>
</evidence>
<proteinExistence type="inferred from homology"/>
<dbReference type="Gene3D" id="2.40.110.10">
    <property type="entry name" value="Butyryl-CoA Dehydrogenase, subunit A, domain 2"/>
    <property type="match status" value="1"/>
</dbReference>
<keyword evidence="4 6" id="KW-0274">FAD</keyword>
<sequence>MPAIYNAPLKDIRFLIHGLLEGGGLSSLAKYHEITPDLMGAVLDEGARLCEQEFLAVNASGDEQGCNYDVDTQSVTTPAGFKQAYQAFVECGWLGISMDETWGGQAMPHLLGFAMEEMSCAANLSLSMYPGLTVGAMNLIATHANEQLQQAYLPNMVSGQWSGTMCLTEPQCGTDLGMIRTKAEPQDDGSYAISGNKIWITSGEHDLAENIIHLVLARLPDAPEGVKGISLFLVPKVLEDSRRNALGCTGLEHKMGIRGSATCFMNFDNAVGWLVGEPHKGLSCMFTMMNAARLMVGLQGLGTAESAYQTALSFARERLQSRSISGPVAPDQPADPILVHPDVRRMLLRQKVINEGNRALAYWTAMHIDISLHHDDEAVRQQADDIVQLMTPVVKAHLTDEGFDCCNLALQTLGGSGFTKDWGIEQLVRDVRITRIYEGTNGIQALDLVGRKLPMQGGRLIRSFLQLLDTELKAYSHHRHYPAVKAARDDMQAATFWLAQEGVKDPEEVAQGATPYLRLLALTAIGWLWLKMSLKAEQMLADGDPDVGFYQGKIKSADFYMAKVLAETTILLKDIQSGKQVLMAFGDEEF</sequence>
<accession>A0ABP8V922</accession>
<dbReference type="Pfam" id="PF02771">
    <property type="entry name" value="Acyl-CoA_dh_N"/>
    <property type="match status" value="1"/>
</dbReference>
<dbReference type="RefSeq" id="WP_345199076.1">
    <property type="nucleotide sequence ID" value="NZ_BAABFL010000476.1"/>
</dbReference>
<evidence type="ECO:0000256" key="2">
    <source>
        <dbReference type="ARBA" id="ARBA00009347"/>
    </source>
</evidence>
<dbReference type="Gene3D" id="1.10.540.10">
    <property type="entry name" value="Acyl-CoA dehydrogenase/oxidase, N-terminal domain"/>
    <property type="match status" value="1"/>
</dbReference>
<evidence type="ECO:0000259" key="9">
    <source>
        <dbReference type="Pfam" id="PF02771"/>
    </source>
</evidence>
<evidence type="ECO:0000259" key="10">
    <source>
        <dbReference type="Pfam" id="PF12806"/>
    </source>
</evidence>
<keyword evidence="5 6" id="KW-0560">Oxidoreductase</keyword>
<dbReference type="Pfam" id="PF02770">
    <property type="entry name" value="Acyl-CoA_dh_M"/>
    <property type="match status" value="1"/>
</dbReference>
<protein>
    <submittedName>
        <fullName evidence="11">Acyl-CoA dehydrogenase C-terminal domain-containing protein</fullName>
    </submittedName>
</protein>
<evidence type="ECO:0000256" key="6">
    <source>
        <dbReference type="RuleBase" id="RU362125"/>
    </source>
</evidence>
<dbReference type="Gene3D" id="1.20.140.10">
    <property type="entry name" value="Butyryl-CoA Dehydrogenase, subunit A, domain 3"/>
    <property type="match status" value="1"/>
</dbReference>
<dbReference type="InterPro" id="IPR009075">
    <property type="entry name" value="AcylCo_DH/oxidase_C"/>
</dbReference>
<evidence type="ECO:0000256" key="3">
    <source>
        <dbReference type="ARBA" id="ARBA00022630"/>
    </source>
</evidence>
<gene>
    <name evidence="11" type="ORF">GCM10023116_47840</name>
</gene>
<name>A0ABP8V922_9GAMM</name>
<comment type="caution">
    <text evidence="11">The sequence shown here is derived from an EMBL/GenBank/DDBJ whole genome shotgun (WGS) entry which is preliminary data.</text>
</comment>
<dbReference type="InterPro" id="IPR013786">
    <property type="entry name" value="AcylCoA_DH/ox_N"/>
</dbReference>
<feature type="domain" description="Acetyl-CoA dehydrogenase-like C-terminal" evidence="10">
    <location>
        <begin position="479"/>
        <end position="585"/>
    </location>
</feature>
<evidence type="ECO:0000259" key="8">
    <source>
        <dbReference type="Pfam" id="PF02770"/>
    </source>
</evidence>
<feature type="domain" description="Acyl-CoA dehydrogenase/oxidase N-terminal" evidence="9">
    <location>
        <begin position="82"/>
        <end position="160"/>
    </location>
</feature>
<dbReference type="SUPFAM" id="SSF47203">
    <property type="entry name" value="Acyl-CoA dehydrogenase C-terminal domain-like"/>
    <property type="match status" value="1"/>
</dbReference>
<dbReference type="Proteomes" id="UP001500604">
    <property type="component" value="Unassembled WGS sequence"/>
</dbReference>
<feature type="domain" description="Acyl-CoA oxidase/dehydrogenase middle" evidence="8">
    <location>
        <begin position="165"/>
        <end position="269"/>
    </location>
</feature>
<keyword evidence="3 6" id="KW-0285">Flavoprotein</keyword>
<dbReference type="InterPro" id="IPR052166">
    <property type="entry name" value="Diverse_Acyl-CoA_DH"/>
</dbReference>
<dbReference type="Pfam" id="PF12806">
    <property type="entry name" value="Acyl-CoA_dh_C"/>
    <property type="match status" value="1"/>
</dbReference>
<organism evidence="11 12">
    <name type="scientific">Kistimonas scapharcae</name>
    <dbReference type="NCBI Taxonomy" id="1036133"/>
    <lineage>
        <taxon>Bacteria</taxon>
        <taxon>Pseudomonadati</taxon>
        <taxon>Pseudomonadota</taxon>
        <taxon>Gammaproteobacteria</taxon>
        <taxon>Oceanospirillales</taxon>
        <taxon>Endozoicomonadaceae</taxon>
        <taxon>Kistimonas</taxon>
    </lineage>
</organism>
<dbReference type="InterPro" id="IPR006091">
    <property type="entry name" value="Acyl-CoA_Oxase/DH_mid-dom"/>
</dbReference>
<dbReference type="PANTHER" id="PTHR42803:SF1">
    <property type="entry name" value="BROAD-SPECIFICITY LINEAR ACYL-COA DEHYDROGENASE FADE5"/>
    <property type="match status" value="1"/>
</dbReference>
<dbReference type="InterPro" id="IPR037069">
    <property type="entry name" value="AcylCoA_DH/ox_N_sf"/>
</dbReference>
<comment type="cofactor">
    <cofactor evidence="1 6">
        <name>FAD</name>
        <dbReference type="ChEBI" id="CHEBI:57692"/>
    </cofactor>
</comment>
<dbReference type="InterPro" id="IPR046373">
    <property type="entry name" value="Acyl-CoA_Oxase/DH_mid-dom_sf"/>
</dbReference>
<dbReference type="Pfam" id="PF00441">
    <property type="entry name" value="Acyl-CoA_dh_1"/>
    <property type="match status" value="1"/>
</dbReference>
<dbReference type="SUPFAM" id="SSF56645">
    <property type="entry name" value="Acyl-CoA dehydrogenase NM domain-like"/>
    <property type="match status" value="1"/>
</dbReference>
<dbReference type="InterPro" id="IPR036250">
    <property type="entry name" value="AcylCo_DH-like_C"/>
</dbReference>
<evidence type="ECO:0000256" key="4">
    <source>
        <dbReference type="ARBA" id="ARBA00022827"/>
    </source>
</evidence>
<dbReference type="InterPro" id="IPR025878">
    <property type="entry name" value="Acyl-CoA_dh-like_C_dom"/>
</dbReference>
<feature type="domain" description="Acyl-CoA dehydrogenase/oxidase C-terminal" evidence="7">
    <location>
        <begin position="280"/>
        <end position="448"/>
    </location>
</feature>
<evidence type="ECO:0000256" key="1">
    <source>
        <dbReference type="ARBA" id="ARBA00001974"/>
    </source>
</evidence>
<dbReference type="InterPro" id="IPR009100">
    <property type="entry name" value="AcylCoA_DH/oxidase_NM_dom_sf"/>
</dbReference>
<dbReference type="PANTHER" id="PTHR42803">
    <property type="entry name" value="ACYL-COA DEHYDROGENASE"/>
    <property type="match status" value="1"/>
</dbReference>
<dbReference type="EMBL" id="BAABFL010000476">
    <property type="protein sequence ID" value="GAA4652500.1"/>
    <property type="molecule type" value="Genomic_DNA"/>
</dbReference>
<evidence type="ECO:0000313" key="12">
    <source>
        <dbReference type="Proteomes" id="UP001500604"/>
    </source>
</evidence>
<reference evidence="12" key="1">
    <citation type="journal article" date="2019" name="Int. J. Syst. Evol. Microbiol.">
        <title>The Global Catalogue of Microorganisms (GCM) 10K type strain sequencing project: providing services to taxonomists for standard genome sequencing and annotation.</title>
        <authorList>
            <consortium name="The Broad Institute Genomics Platform"/>
            <consortium name="The Broad Institute Genome Sequencing Center for Infectious Disease"/>
            <person name="Wu L."/>
            <person name="Ma J."/>
        </authorList>
    </citation>
    <scope>NUCLEOTIDE SEQUENCE [LARGE SCALE GENOMIC DNA]</scope>
    <source>
        <strain evidence="12">JCM 17805</strain>
    </source>
</reference>
<evidence type="ECO:0000259" key="7">
    <source>
        <dbReference type="Pfam" id="PF00441"/>
    </source>
</evidence>
<keyword evidence="12" id="KW-1185">Reference proteome</keyword>
<evidence type="ECO:0000313" key="11">
    <source>
        <dbReference type="EMBL" id="GAA4652500.1"/>
    </source>
</evidence>